<evidence type="ECO:0000256" key="10">
    <source>
        <dbReference type="RuleBase" id="RU003835"/>
    </source>
</evidence>
<organism evidence="11 12">
    <name type="scientific">Caldisericum exile (strain DSM 21853 / NBRC 104410 / AZM16c01)</name>
    <dbReference type="NCBI Taxonomy" id="511051"/>
    <lineage>
        <taxon>Bacteria</taxon>
        <taxon>Pseudomonadati</taxon>
        <taxon>Caldisericota/Cryosericota group</taxon>
        <taxon>Caldisericota</taxon>
        <taxon>Caldisericia</taxon>
        <taxon>Caldisericales</taxon>
        <taxon>Caldisericaceae</taxon>
        <taxon>Caldisericum</taxon>
    </lineage>
</organism>
<evidence type="ECO:0000256" key="9">
    <source>
        <dbReference type="HAMAP-Rule" id="MF_00542"/>
    </source>
</evidence>
<keyword evidence="4 9" id="KW-0808">Transferase</keyword>
<dbReference type="PROSITE" id="PS01076">
    <property type="entry name" value="ACETATE_KINASE_2"/>
    <property type="match status" value="1"/>
</dbReference>
<dbReference type="NCBIfam" id="NF002834">
    <property type="entry name" value="PRK03011.1-5"/>
    <property type="match status" value="1"/>
</dbReference>
<dbReference type="GO" id="GO:0006083">
    <property type="term" value="P:acetate metabolic process"/>
    <property type="evidence" value="ECO:0007669"/>
    <property type="project" value="TreeGrafter"/>
</dbReference>
<dbReference type="Gene3D" id="3.30.420.40">
    <property type="match status" value="2"/>
</dbReference>
<reference evidence="11 12" key="1">
    <citation type="submission" date="2011-01" db="EMBL/GenBank/DDBJ databases">
        <title>Whole genome sequence of Caldisericum exile AZM16c01.</title>
        <authorList>
            <person name="Narita-Yamada S."/>
            <person name="Kawakoshi A."/>
            <person name="Nakamura S."/>
            <person name="Sasagawa M."/>
            <person name="Fukada J."/>
            <person name="Sekine M."/>
            <person name="Kato Y."/>
            <person name="Fukai R."/>
            <person name="Sasaki K."/>
            <person name="Hanamaki A."/>
            <person name="Narita H."/>
            <person name="Konno Y."/>
            <person name="Mori K."/>
            <person name="Yamazaki S."/>
            <person name="Suzuki K."/>
            <person name="Fujita N."/>
        </authorList>
    </citation>
    <scope>NUCLEOTIDE SEQUENCE [LARGE SCALE GENOMIC DNA]</scope>
    <source>
        <strain evidence="12">DSM 21853 / NBRC 104410 / AZM16c01</strain>
    </source>
</reference>
<evidence type="ECO:0000256" key="6">
    <source>
        <dbReference type="ARBA" id="ARBA00022777"/>
    </source>
</evidence>
<dbReference type="InterPro" id="IPR043129">
    <property type="entry name" value="ATPase_NBD"/>
</dbReference>
<evidence type="ECO:0000256" key="1">
    <source>
        <dbReference type="ARBA" id="ARBA00004496"/>
    </source>
</evidence>
<comment type="catalytic activity">
    <reaction evidence="8 9">
        <text>butanoate + ATP = butanoyl phosphate + ADP</text>
        <dbReference type="Rhea" id="RHEA:13585"/>
        <dbReference type="ChEBI" id="CHEBI:17968"/>
        <dbReference type="ChEBI" id="CHEBI:30616"/>
        <dbReference type="ChEBI" id="CHEBI:58079"/>
        <dbReference type="ChEBI" id="CHEBI:456216"/>
        <dbReference type="EC" id="2.7.2.7"/>
    </reaction>
</comment>
<dbReference type="GO" id="GO:0008776">
    <property type="term" value="F:acetate kinase activity"/>
    <property type="evidence" value="ECO:0007669"/>
    <property type="project" value="TreeGrafter"/>
</dbReference>
<dbReference type="PROSITE" id="PS01075">
    <property type="entry name" value="ACETATE_KINASE_1"/>
    <property type="match status" value="1"/>
</dbReference>
<protein>
    <recommendedName>
        <fullName evidence="9">Probable butyrate kinase</fullName>
        <shortName evidence="9">BK</shortName>
        <ecNumber evidence="9">2.7.2.7</ecNumber>
    </recommendedName>
    <alternativeName>
        <fullName evidence="9">Branched-chain carboxylic acid kinase</fullName>
    </alternativeName>
</protein>
<gene>
    <name evidence="9 11" type="primary">buk</name>
    <name evidence="11" type="ordered locus">CSE_07920</name>
</gene>
<evidence type="ECO:0000256" key="5">
    <source>
        <dbReference type="ARBA" id="ARBA00022741"/>
    </source>
</evidence>
<keyword evidence="5 9" id="KW-0547">Nucleotide-binding</keyword>
<evidence type="ECO:0000256" key="2">
    <source>
        <dbReference type="ARBA" id="ARBA00008748"/>
    </source>
</evidence>
<comment type="similarity">
    <text evidence="2 9 10">Belongs to the acetokinase family.</text>
</comment>
<dbReference type="Pfam" id="PF00871">
    <property type="entry name" value="Acetate_kinase"/>
    <property type="match status" value="1"/>
</dbReference>
<dbReference type="NCBIfam" id="TIGR02707">
    <property type="entry name" value="butyr_kinase"/>
    <property type="match status" value="1"/>
</dbReference>
<dbReference type="InterPro" id="IPR011245">
    <property type="entry name" value="Butyrate_kin"/>
</dbReference>
<dbReference type="GO" id="GO:0005524">
    <property type="term" value="F:ATP binding"/>
    <property type="evidence" value="ECO:0007669"/>
    <property type="project" value="UniProtKB-KW"/>
</dbReference>
<proteinExistence type="inferred from homology"/>
<keyword evidence="12" id="KW-1185">Reference proteome</keyword>
<keyword evidence="7 9" id="KW-0067">ATP-binding</keyword>
<keyword evidence="3 9" id="KW-0963">Cytoplasm</keyword>
<comment type="subcellular location">
    <subcellularLocation>
        <location evidence="1 9">Cytoplasm</location>
    </subcellularLocation>
</comment>
<dbReference type="GO" id="GO:0005737">
    <property type="term" value="C:cytoplasm"/>
    <property type="evidence" value="ECO:0007669"/>
    <property type="project" value="UniProtKB-SubCell"/>
</dbReference>
<dbReference type="PIRSF" id="PIRSF036458">
    <property type="entry name" value="Butyrate_kin"/>
    <property type="match status" value="1"/>
</dbReference>
<dbReference type="AlphaFoldDB" id="A0A7U6GEH8"/>
<evidence type="ECO:0000256" key="3">
    <source>
        <dbReference type="ARBA" id="ARBA00022490"/>
    </source>
</evidence>
<accession>A0A7U6GEH8</accession>
<dbReference type="PANTHER" id="PTHR21060">
    <property type="entry name" value="ACETATE KINASE"/>
    <property type="match status" value="1"/>
</dbReference>
<dbReference type="RefSeq" id="WP_014453321.1">
    <property type="nucleotide sequence ID" value="NC_017096.1"/>
</dbReference>
<dbReference type="EC" id="2.7.2.7" evidence="9"/>
<dbReference type="PRINTS" id="PR00471">
    <property type="entry name" value="ACETATEKNASE"/>
</dbReference>
<dbReference type="KEGG" id="cex:CSE_07920"/>
<name>A0A7U6GEH8_CALEA</name>
<dbReference type="EMBL" id="AP012051">
    <property type="protein sequence ID" value="BAL80918.1"/>
    <property type="molecule type" value="Genomic_DNA"/>
</dbReference>
<dbReference type="InterPro" id="IPR023865">
    <property type="entry name" value="Aliphatic_acid_kinase_CS"/>
</dbReference>
<keyword evidence="6 9" id="KW-0418">Kinase</keyword>
<dbReference type="CDD" id="cd24011">
    <property type="entry name" value="ASKHA_NBD_BK"/>
    <property type="match status" value="1"/>
</dbReference>
<sequence length="354" mass="38882">MKILVINPGSTSTKIGVFEDKSPIIEETIRHDKTELSKFNTVIEQLDYRKFAILDLLEQKGVSLNELDAVIGRGGIVKPIEAGTYIVNEALINDLKVYSKEQEHPSTLGGLIAYEIANAIGKPAFIADPVCVDEFEEIARISGLKEIRRKSLLHALNVRASMYKYAESEGKNVNDLNLIVAHLGGGITVAAIKKGRIVDVNNANEGGPFSPERTGSLPSIDVVNMSYSGKYTRSDLLRLFTKEGGVYSYLGTNNIKEVIERVKNGDKVAKEVFDAMCYQIAKEIGGMATVLKGDVEAIIITGGIAYNEEVIQEITKRVSFIAKVVSYPGEFEMEALAFAALRVLKREEDAKIYT</sequence>
<dbReference type="HAMAP" id="MF_00542">
    <property type="entry name" value="Butyrate_kinase"/>
    <property type="match status" value="1"/>
</dbReference>
<evidence type="ECO:0000313" key="12">
    <source>
        <dbReference type="Proteomes" id="UP000004793"/>
    </source>
</evidence>
<dbReference type="InterPro" id="IPR000890">
    <property type="entry name" value="Aliphatic_acid_kin_short-chain"/>
</dbReference>
<dbReference type="PANTHER" id="PTHR21060:SF3">
    <property type="entry name" value="BUTYRATE KINASE 2-RELATED"/>
    <property type="match status" value="1"/>
</dbReference>
<dbReference type="Proteomes" id="UP000004793">
    <property type="component" value="Chromosome"/>
</dbReference>
<dbReference type="OrthoDB" id="9771859at2"/>
<evidence type="ECO:0000256" key="8">
    <source>
        <dbReference type="ARBA" id="ARBA00048596"/>
    </source>
</evidence>
<dbReference type="SUPFAM" id="SSF53067">
    <property type="entry name" value="Actin-like ATPase domain"/>
    <property type="match status" value="2"/>
</dbReference>
<evidence type="ECO:0000313" key="11">
    <source>
        <dbReference type="EMBL" id="BAL80918.1"/>
    </source>
</evidence>
<dbReference type="GO" id="GO:0047761">
    <property type="term" value="F:butyrate kinase activity"/>
    <property type="evidence" value="ECO:0007669"/>
    <property type="project" value="UniProtKB-UniRule"/>
</dbReference>
<evidence type="ECO:0000256" key="4">
    <source>
        <dbReference type="ARBA" id="ARBA00022679"/>
    </source>
</evidence>
<evidence type="ECO:0000256" key="7">
    <source>
        <dbReference type="ARBA" id="ARBA00022840"/>
    </source>
</evidence>